<feature type="transmembrane region" description="Helical" evidence="1">
    <location>
        <begin position="41"/>
        <end position="58"/>
    </location>
</feature>
<accession>A0A8D9BLZ5</accession>
<dbReference type="AlphaFoldDB" id="A0A8D9BLZ5"/>
<reference evidence="2" key="1">
    <citation type="submission" date="2021-05" db="EMBL/GenBank/DDBJ databases">
        <authorList>
            <person name="Alioto T."/>
            <person name="Alioto T."/>
            <person name="Gomez Garrido J."/>
        </authorList>
    </citation>
    <scope>NUCLEOTIDE SEQUENCE</scope>
</reference>
<dbReference type="EMBL" id="HBUF01641352">
    <property type="protein sequence ID" value="CAG6785032.1"/>
    <property type="molecule type" value="Transcribed_RNA"/>
</dbReference>
<proteinExistence type="predicted"/>
<evidence type="ECO:0000313" key="2">
    <source>
        <dbReference type="EMBL" id="CAG6785032.1"/>
    </source>
</evidence>
<feature type="transmembrane region" description="Helical" evidence="1">
    <location>
        <begin position="92"/>
        <end position="114"/>
    </location>
</feature>
<name>A0A8D9BLZ5_9HEMI</name>
<keyword evidence="1" id="KW-0812">Transmembrane</keyword>
<protein>
    <submittedName>
        <fullName evidence="2">Uncharacterized protein</fullName>
    </submittedName>
</protein>
<keyword evidence="1" id="KW-1133">Transmembrane helix</keyword>
<evidence type="ECO:0000256" key="1">
    <source>
        <dbReference type="SAM" id="Phobius"/>
    </source>
</evidence>
<keyword evidence="1" id="KW-0472">Membrane</keyword>
<organism evidence="2">
    <name type="scientific">Cacopsylla melanoneura</name>
    <dbReference type="NCBI Taxonomy" id="428564"/>
    <lineage>
        <taxon>Eukaryota</taxon>
        <taxon>Metazoa</taxon>
        <taxon>Ecdysozoa</taxon>
        <taxon>Arthropoda</taxon>
        <taxon>Hexapoda</taxon>
        <taxon>Insecta</taxon>
        <taxon>Pterygota</taxon>
        <taxon>Neoptera</taxon>
        <taxon>Paraneoptera</taxon>
        <taxon>Hemiptera</taxon>
        <taxon>Sternorrhyncha</taxon>
        <taxon>Psylloidea</taxon>
        <taxon>Psyllidae</taxon>
        <taxon>Psyllinae</taxon>
        <taxon>Cacopsylla</taxon>
    </lineage>
</organism>
<sequence length="128" mass="15423">MPLLPMALHSPLLDLLRHFRYFCFIPYQFIPDPVQPRNSTLAFSWIFFSAPSLFYLAFTWKSRIFNLFNGKRYLLLLLIPPENKKNYLEIKCYVYVLFILCSYYLKVLYTNILLRCLLENSLIFLNYV</sequence>